<dbReference type="OMA" id="FADFMDP"/>
<dbReference type="InterPro" id="IPR000315">
    <property type="entry name" value="Znf_B-box"/>
</dbReference>
<keyword evidence="4 7" id="KW-0863">Zinc-finger</keyword>
<dbReference type="Gramene" id="KZN01155">
    <property type="protein sequence ID" value="KZN01155"/>
    <property type="gene ID" value="DCAR_009909"/>
</dbReference>
<comment type="caution">
    <text evidence="11">The sequence shown here is derived from an EMBL/GenBank/DDBJ whole genome shotgun (WGS) entry which is preliminary data.</text>
</comment>
<evidence type="ECO:0000259" key="9">
    <source>
        <dbReference type="PROSITE" id="PS50119"/>
    </source>
</evidence>
<evidence type="ECO:0008006" key="12">
    <source>
        <dbReference type="Google" id="ProtNLM"/>
    </source>
</evidence>
<dbReference type="CDD" id="cd19757">
    <property type="entry name" value="Bbox1"/>
    <property type="match status" value="1"/>
</dbReference>
<dbReference type="OrthoDB" id="153872at2759"/>
<evidence type="ECO:0000256" key="7">
    <source>
        <dbReference type="PROSITE-ProRule" id="PRU00024"/>
    </source>
</evidence>
<dbReference type="CDD" id="cd19821">
    <property type="entry name" value="Bbox1_BBX-like"/>
    <property type="match status" value="1"/>
</dbReference>
<evidence type="ECO:0000313" key="11">
    <source>
        <dbReference type="EMBL" id="KZN01155.1"/>
    </source>
</evidence>
<dbReference type="GO" id="GO:0009909">
    <property type="term" value="P:regulation of flower development"/>
    <property type="evidence" value="ECO:0007669"/>
    <property type="project" value="InterPro"/>
</dbReference>
<evidence type="ECO:0000256" key="1">
    <source>
        <dbReference type="ARBA" id="ARBA00004123"/>
    </source>
</evidence>
<dbReference type="Pfam" id="PF00643">
    <property type="entry name" value="zf-B_box"/>
    <property type="match status" value="1"/>
</dbReference>
<comment type="subcellular location">
    <subcellularLocation>
        <location evidence="1 8">Nucleus</location>
    </subcellularLocation>
</comment>
<protein>
    <recommendedName>
        <fullName evidence="12">CONSTANS-like protein</fullName>
    </recommendedName>
</protein>
<dbReference type="AlphaFoldDB" id="A0A161WR65"/>
<dbReference type="PANTHER" id="PTHR31319">
    <property type="entry name" value="ZINC FINGER PROTEIN CONSTANS-LIKE 4"/>
    <property type="match status" value="1"/>
</dbReference>
<dbReference type="InterPro" id="IPR045281">
    <property type="entry name" value="CONSTANS-like"/>
</dbReference>
<evidence type="ECO:0000256" key="8">
    <source>
        <dbReference type="PROSITE-ProRule" id="PRU00357"/>
    </source>
</evidence>
<dbReference type="KEGG" id="dcr:108210932"/>
<dbReference type="EMBL" id="LNRQ01000003">
    <property type="protein sequence ID" value="KZN01155.1"/>
    <property type="molecule type" value="Genomic_DNA"/>
</dbReference>
<dbReference type="STRING" id="79200.A0A161WR65"/>
<dbReference type="GO" id="GO:0003700">
    <property type="term" value="F:DNA-binding transcription factor activity"/>
    <property type="evidence" value="ECO:0007669"/>
    <property type="project" value="TreeGrafter"/>
</dbReference>
<proteinExistence type="inferred from homology"/>
<keyword evidence="3" id="KW-0479">Metal-binding</keyword>
<dbReference type="Pfam" id="PF06203">
    <property type="entry name" value="CCT"/>
    <property type="match status" value="1"/>
</dbReference>
<evidence type="ECO:0000256" key="6">
    <source>
        <dbReference type="ARBA" id="ARBA00023242"/>
    </source>
</evidence>
<gene>
    <name evidence="11" type="ORF">DCAR_009909</name>
</gene>
<organism evidence="11">
    <name type="scientific">Daucus carota subsp. sativus</name>
    <name type="common">Carrot</name>
    <dbReference type="NCBI Taxonomy" id="79200"/>
    <lineage>
        <taxon>Eukaryota</taxon>
        <taxon>Viridiplantae</taxon>
        <taxon>Streptophyta</taxon>
        <taxon>Embryophyta</taxon>
        <taxon>Tracheophyta</taxon>
        <taxon>Spermatophyta</taxon>
        <taxon>Magnoliopsida</taxon>
        <taxon>eudicotyledons</taxon>
        <taxon>Gunneridae</taxon>
        <taxon>Pentapetalae</taxon>
        <taxon>asterids</taxon>
        <taxon>campanulids</taxon>
        <taxon>Apiales</taxon>
        <taxon>Apiaceae</taxon>
        <taxon>Apioideae</taxon>
        <taxon>Scandiceae</taxon>
        <taxon>Daucinae</taxon>
        <taxon>Daucus</taxon>
        <taxon>Daucus sect. Daucus</taxon>
    </lineage>
</organism>
<evidence type="ECO:0000256" key="4">
    <source>
        <dbReference type="ARBA" id="ARBA00022771"/>
    </source>
</evidence>
<comment type="similarity">
    <text evidence="2">Belongs to the CONSTANS family.</text>
</comment>
<feature type="domain" description="B box-type" evidence="9">
    <location>
        <begin position="18"/>
        <end position="51"/>
    </location>
</feature>
<evidence type="ECO:0000256" key="2">
    <source>
        <dbReference type="ARBA" id="ARBA00010024"/>
    </source>
</evidence>
<dbReference type="InterPro" id="IPR010402">
    <property type="entry name" value="CCT_domain"/>
</dbReference>
<reference evidence="11" key="1">
    <citation type="journal article" date="2016" name="Nat. Genet.">
        <title>A high-quality carrot genome assembly provides new insights into carotenoid accumulation and asterid genome evolution.</title>
        <authorList>
            <person name="Iorizzo M."/>
            <person name="Ellison S."/>
            <person name="Senalik D."/>
            <person name="Zeng P."/>
            <person name="Satapoomin P."/>
            <person name="Huang J."/>
            <person name="Bowman M."/>
            <person name="Iovene M."/>
            <person name="Sanseverino W."/>
            <person name="Cavagnaro P."/>
            <person name="Yildiz M."/>
            <person name="Macko-Podgorni A."/>
            <person name="Moranska E."/>
            <person name="Grzebelus E."/>
            <person name="Grzebelus D."/>
            <person name="Ashrafi H."/>
            <person name="Zheng Z."/>
            <person name="Cheng S."/>
            <person name="Spooner D."/>
            <person name="Van Deynze A."/>
            <person name="Simon P."/>
        </authorList>
    </citation>
    <scope>NUCLEOTIDE SEQUENCE [LARGE SCALE GENOMIC DNA]</scope>
    <source>
        <tissue evidence="11">Leaf</tissue>
    </source>
</reference>
<dbReference type="PROSITE" id="PS51017">
    <property type="entry name" value="CCT"/>
    <property type="match status" value="1"/>
</dbReference>
<dbReference type="GO" id="GO:0005634">
    <property type="term" value="C:nucleus"/>
    <property type="evidence" value="ECO:0007669"/>
    <property type="project" value="UniProtKB-SubCell"/>
</dbReference>
<dbReference type="InterPro" id="IPR049808">
    <property type="entry name" value="CONSTANS-like_Bbox1"/>
</dbReference>
<feature type="domain" description="CCT" evidence="10">
    <location>
        <begin position="293"/>
        <end position="335"/>
    </location>
</feature>
<evidence type="ECO:0000256" key="5">
    <source>
        <dbReference type="ARBA" id="ARBA00022833"/>
    </source>
</evidence>
<keyword evidence="6 8" id="KW-0539">Nucleus</keyword>
<dbReference type="SMART" id="SM00336">
    <property type="entry name" value="BBOX"/>
    <property type="match status" value="2"/>
</dbReference>
<evidence type="ECO:0000256" key="3">
    <source>
        <dbReference type="ARBA" id="ARBA00022723"/>
    </source>
</evidence>
<sequence>MDLAGKMAELAAGRKFPMRAKPCDTCKINAAVLFCRTDSTYMCMDCDSRIHGNNSYERVWMCEVCEHAPSSVTCKADAAALCVMCDWDIHSANPLARRHERVPVTPFYHAAVGVVKSTATAILEIPPIESESNMIGYKNCNKNLCHGHEETKLSADVQADMKSIEFLFSDPDNLLEFGYPAPNDVVPLYGHHSTGADSVVPVQISTKPAPQSSSVMGSVDNPFEIDFTTSNISSFNNSFAAPSVSQNISSDVGIVPDGSMSDTSYPFVLQMKNNVNTNTPYNGTAQASVEMDRKARVMRYREKRKNRKFEKTIRYASRKAYAETRPRIKGRFAKRTENTEDVDRWFTSVPATTNFINNSGFGVVPSF</sequence>
<dbReference type="GO" id="GO:0008270">
    <property type="term" value="F:zinc ion binding"/>
    <property type="evidence" value="ECO:0007669"/>
    <property type="project" value="UniProtKB-KW"/>
</dbReference>
<keyword evidence="5" id="KW-0862">Zinc</keyword>
<dbReference type="PROSITE" id="PS50119">
    <property type="entry name" value="ZF_BBOX"/>
    <property type="match status" value="2"/>
</dbReference>
<name>A0A161WR65_DAUCS</name>
<accession>A0A161WR65</accession>
<evidence type="ECO:0000259" key="10">
    <source>
        <dbReference type="PROSITE" id="PS51017"/>
    </source>
</evidence>
<feature type="domain" description="B box-type" evidence="9">
    <location>
        <begin position="57"/>
        <end position="104"/>
    </location>
</feature>
<dbReference type="PANTHER" id="PTHR31319:SF53">
    <property type="entry name" value="ZINC FINGER PROTEIN CONSTANS-LIKE 5"/>
    <property type="match status" value="1"/>
</dbReference>